<evidence type="ECO:0000313" key="2">
    <source>
        <dbReference type="EMBL" id="KII84445.1"/>
    </source>
</evidence>
<gene>
    <name evidence="2" type="ORF">PLICRDRAFT_46351</name>
</gene>
<dbReference type="SUPFAM" id="SSF52058">
    <property type="entry name" value="L domain-like"/>
    <property type="match status" value="1"/>
</dbReference>
<dbReference type="HOGENOM" id="CLU_547598_0_0_1"/>
<sequence length="498" mass="56717">MHFTTTDQNPLKEIFHLVERLRVTKAALRVQRDELQRRQDELVLQEETVELMLVHAAADIAEIDNMRVPIALLPNEVLGMIFEAGDRMDAQTYRRNPSLRSFRTLVTSVSRHWRSVAIGMAQLWTTVYINMAMPPRQIPILEDIMGRSRTAELSLSLHARAYNDPSDPRTARFMDIICSRIDRVRELTVTTRDSQFPLEVFTCLGPLVAPVLRRLTLNGNNIPKWTAENRVELFRGGAPALGALDYDGFDMVYFAGIHHKSITTLRIHSNLNTGLLFHDLPHFLGNFAALERLHVTDYLVRDLAADASRFSESATLPALRSVVFSGGSVPGILAFFRAPLLDTVVLEECNILITPIERRTYPTVRTLTLKNCFYHDSQDVRVHIMDVFPNAVHLSIIEKVDRCITPWLRCDDDRLRKWPLQKISLHCPPPIYRSSRKTDLDQLGALCEVLSTWKAMRPVVPDIYISTRTIEDAHCTSLDRLKTISTVVEVPNEAFSTM</sequence>
<reference evidence="2 3" key="1">
    <citation type="submission" date="2014-06" db="EMBL/GenBank/DDBJ databases">
        <title>Evolutionary Origins and Diversification of the Mycorrhizal Mutualists.</title>
        <authorList>
            <consortium name="DOE Joint Genome Institute"/>
            <consortium name="Mycorrhizal Genomics Consortium"/>
            <person name="Kohler A."/>
            <person name="Kuo A."/>
            <person name="Nagy L.G."/>
            <person name="Floudas D."/>
            <person name="Copeland A."/>
            <person name="Barry K.W."/>
            <person name="Cichocki N."/>
            <person name="Veneault-Fourrey C."/>
            <person name="LaButti K."/>
            <person name="Lindquist E.A."/>
            <person name="Lipzen A."/>
            <person name="Lundell T."/>
            <person name="Morin E."/>
            <person name="Murat C."/>
            <person name="Riley R."/>
            <person name="Ohm R."/>
            <person name="Sun H."/>
            <person name="Tunlid A."/>
            <person name="Henrissat B."/>
            <person name="Grigoriev I.V."/>
            <person name="Hibbett D.S."/>
            <person name="Martin F."/>
        </authorList>
    </citation>
    <scope>NUCLEOTIDE SEQUENCE [LARGE SCALE GENOMIC DNA]</scope>
    <source>
        <strain evidence="2 3">FD-325 SS-3</strain>
    </source>
</reference>
<proteinExistence type="predicted"/>
<accession>A0A0C9SXK4</accession>
<evidence type="ECO:0000256" key="1">
    <source>
        <dbReference type="SAM" id="Coils"/>
    </source>
</evidence>
<protein>
    <recommendedName>
        <fullName evidence="4">F-box domain-containing protein</fullName>
    </recommendedName>
</protein>
<organism evidence="2 3">
    <name type="scientific">Plicaturopsis crispa FD-325 SS-3</name>
    <dbReference type="NCBI Taxonomy" id="944288"/>
    <lineage>
        <taxon>Eukaryota</taxon>
        <taxon>Fungi</taxon>
        <taxon>Dikarya</taxon>
        <taxon>Basidiomycota</taxon>
        <taxon>Agaricomycotina</taxon>
        <taxon>Agaricomycetes</taxon>
        <taxon>Agaricomycetidae</taxon>
        <taxon>Amylocorticiales</taxon>
        <taxon>Amylocorticiaceae</taxon>
        <taxon>Plicatura</taxon>
        <taxon>Plicaturopsis crispa</taxon>
    </lineage>
</organism>
<keyword evidence="1" id="KW-0175">Coiled coil</keyword>
<dbReference type="AlphaFoldDB" id="A0A0C9SXK4"/>
<evidence type="ECO:0008006" key="4">
    <source>
        <dbReference type="Google" id="ProtNLM"/>
    </source>
</evidence>
<name>A0A0C9SXK4_PLICR</name>
<evidence type="ECO:0000313" key="3">
    <source>
        <dbReference type="Proteomes" id="UP000053263"/>
    </source>
</evidence>
<feature type="coiled-coil region" evidence="1">
    <location>
        <begin position="18"/>
        <end position="45"/>
    </location>
</feature>
<keyword evidence="3" id="KW-1185">Reference proteome</keyword>
<dbReference type="EMBL" id="KN832571">
    <property type="protein sequence ID" value="KII84445.1"/>
    <property type="molecule type" value="Genomic_DNA"/>
</dbReference>
<dbReference type="Proteomes" id="UP000053263">
    <property type="component" value="Unassembled WGS sequence"/>
</dbReference>
<dbReference type="OrthoDB" id="3181259at2759"/>